<protein>
    <submittedName>
        <fullName evidence="1">Uncharacterized protein</fullName>
    </submittedName>
</protein>
<reference evidence="1 2" key="1">
    <citation type="submission" date="2022-04" db="EMBL/GenBank/DDBJ databases">
        <title>Positive selection, recombination, and allopatry shape intraspecific diversity of widespread and dominant cyanobacteria.</title>
        <authorList>
            <person name="Wei J."/>
            <person name="Shu W."/>
            <person name="Hu C."/>
        </authorList>
    </citation>
    <scope>NUCLEOTIDE SEQUENCE [LARGE SCALE GENOMIC DNA]</scope>
    <source>
        <strain evidence="1 2">GB2-A4</strain>
    </source>
</reference>
<dbReference type="EMBL" id="JAMPKM010000040">
    <property type="protein sequence ID" value="MEP0820692.1"/>
    <property type="molecule type" value="Genomic_DNA"/>
</dbReference>
<comment type="caution">
    <text evidence="1">The sequence shown here is derived from an EMBL/GenBank/DDBJ whole genome shotgun (WGS) entry which is preliminary data.</text>
</comment>
<gene>
    <name evidence="1" type="ORF">NC998_26745</name>
</gene>
<evidence type="ECO:0000313" key="1">
    <source>
        <dbReference type="EMBL" id="MEP0820692.1"/>
    </source>
</evidence>
<sequence length="153" mass="17650">MPPDAAKVTGYVRQVVYDRLLEFKETHKLKSISQAVTLVLENYFGISLLSPIEPVLPDRVSDLEEQMKQLSEVVTAIQVSIEKLSLELYKPTGIELELGKGLTQAELAQRFRVRESTISRNKSKLKFTDWSKRKDPEYISWAYSLQTKLFFPR</sequence>
<keyword evidence="2" id="KW-1185">Reference proteome</keyword>
<dbReference type="Proteomes" id="UP001464891">
    <property type="component" value="Unassembled WGS sequence"/>
</dbReference>
<proteinExistence type="predicted"/>
<dbReference type="RefSeq" id="WP_190442320.1">
    <property type="nucleotide sequence ID" value="NZ_JAMPKM010000040.1"/>
</dbReference>
<accession>A0ABV0JFX9</accession>
<evidence type="ECO:0000313" key="2">
    <source>
        <dbReference type="Proteomes" id="UP001464891"/>
    </source>
</evidence>
<organism evidence="1 2">
    <name type="scientific">Trichocoleus desertorum GB2-A4</name>
    <dbReference type="NCBI Taxonomy" id="2933944"/>
    <lineage>
        <taxon>Bacteria</taxon>
        <taxon>Bacillati</taxon>
        <taxon>Cyanobacteriota</taxon>
        <taxon>Cyanophyceae</taxon>
        <taxon>Leptolyngbyales</taxon>
        <taxon>Trichocoleusaceae</taxon>
        <taxon>Trichocoleus</taxon>
    </lineage>
</organism>
<name>A0ABV0JFX9_9CYAN</name>